<feature type="signal peptide" evidence="1">
    <location>
        <begin position="1"/>
        <end position="37"/>
    </location>
</feature>
<sequence length="258" mass="28687">MDPADFPLSRRRLCAWAPCLPVSACASWAATSHAASAAEPAPLRWVAGDLPPFAWQSSEGPQGYAYELAQLMAERLGRRDAVQFFPWARAVRMTEAGEALGVFPLARTPDREHKFRWLILLMHVSYALVGRAGGGALSLEALRSRRVGVLRGSPIIKNLQAERFSQIIEAKDYKDLLRMLRGDMLDAIYAGAPMLNAAIELNGYARSAFRTLAHLGEADLYMGCSLHVSEVETDRWLHAYQQLVADGSVARLQQRYFR</sequence>
<dbReference type="OrthoDB" id="8594082at2"/>
<feature type="chain" id="PRO_5014634051" description="Solute-binding protein family 3/N-terminal domain-containing protein" evidence="1">
    <location>
        <begin position="38"/>
        <end position="258"/>
    </location>
</feature>
<feature type="domain" description="Solute-binding protein family 3/N-terminal" evidence="2">
    <location>
        <begin position="47"/>
        <end position="257"/>
    </location>
</feature>
<dbReference type="PANTHER" id="PTHR38834">
    <property type="entry name" value="PERIPLASMIC SUBSTRATE BINDING PROTEIN FAMILY 3"/>
    <property type="match status" value="1"/>
</dbReference>
<accession>A0A2N8KXU2</accession>
<dbReference type="PANTHER" id="PTHR38834:SF3">
    <property type="entry name" value="SOLUTE-BINDING PROTEIN FAMILY 3_N-TERMINAL DOMAIN-CONTAINING PROTEIN"/>
    <property type="match status" value="1"/>
</dbReference>
<dbReference type="RefSeq" id="WP_102768160.1">
    <property type="nucleotide sequence ID" value="NZ_POSP01000003.1"/>
</dbReference>
<evidence type="ECO:0000259" key="2">
    <source>
        <dbReference type="Pfam" id="PF00497"/>
    </source>
</evidence>
<dbReference type="EMBL" id="POSP01000003">
    <property type="protein sequence ID" value="PND38241.1"/>
    <property type="molecule type" value="Genomic_DNA"/>
</dbReference>
<keyword evidence="1" id="KW-0732">Signal</keyword>
<dbReference type="SUPFAM" id="SSF53850">
    <property type="entry name" value="Periplasmic binding protein-like II"/>
    <property type="match status" value="1"/>
</dbReference>
<dbReference type="InterPro" id="IPR001638">
    <property type="entry name" value="Solute-binding_3/MltF_N"/>
</dbReference>
<proteinExistence type="predicted"/>
<dbReference type="Pfam" id="PF00497">
    <property type="entry name" value="SBP_bac_3"/>
    <property type="match status" value="1"/>
</dbReference>
<organism evidence="3 4">
    <name type="scientific">Kinneretia aquatilis</name>
    <dbReference type="NCBI Taxonomy" id="2070761"/>
    <lineage>
        <taxon>Bacteria</taxon>
        <taxon>Pseudomonadati</taxon>
        <taxon>Pseudomonadota</taxon>
        <taxon>Betaproteobacteria</taxon>
        <taxon>Burkholderiales</taxon>
        <taxon>Sphaerotilaceae</taxon>
        <taxon>Roseateles</taxon>
    </lineage>
</organism>
<evidence type="ECO:0000313" key="4">
    <source>
        <dbReference type="Proteomes" id="UP000235916"/>
    </source>
</evidence>
<reference evidence="3 4" key="1">
    <citation type="submission" date="2018-01" db="EMBL/GenBank/DDBJ databases">
        <title>Draft genome sequence of Paucibacter aquatile CR182 isolated from freshwater of the Nakdong River.</title>
        <authorList>
            <person name="Choi A."/>
            <person name="Chung E.J."/>
        </authorList>
    </citation>
    <scope>NUCLEOTIDE SEQUENCE [LARGE SCALE GENOMIC DNA]</scope>
    <source>
        <strain evidence="3 4">CR182</strain>
    </source>
</reference>
<dbReference type="Proteomes" id="UP000235916">
    <property type="component" value="Unassembled WGS sequence"/>
</dbReference>
<keyword evidence="4" id="KW-1185">Reference proteome</keyword>
<evidence type="ECO:0000256" key="1">
    <source>
        <dbReference type="SAM" id="SignalP"/>
    </source>
</evidence>
<protein>
    <recommendedName>
        <fullName evidence="2">Solute-binding protein family 3/N-terminal domain-containing protein</fullName>
    </recommendedName>
</protein>
<name>A0A2N8KXU2_9BURK</name>
<dbReference type="AlphaFoldDB" id="A0A2N8KXU2"/>
<comment type="caution">
    <text evidence="3">The sequence shown here is derived from an EMBL/GenBank/DDBJ whole genome shotgun (WGS) entry which is preliminary data.</text>
</comment>
<evidence type="ECO:0000313" key="3">
    <source>
        <dbReference type="EMBL" id="PND38241.1"/>
    </source>
</evidence>
<dbReference type="Gene3D" id="3.40.190.10">
    <property type="entry name" value="Periplasmic binding protein-like II"/>
    <property type="match status" value="2"/>
</dbReference>
<gene>
    <name evidence="3" type="ORF">C1O66_12380</name>
</gene>